<reference evidence="1" key="2">
    <citation type="submission" date="2015-03" db="EMBL/GenBank/DDBJ databases">
        <authorList>
            <person name="Chow C.-E.T."/>
            <person name="Winget D.M."/>
            <person name="White R.A.III."/>
            <person name="Hallam S.J."/>
            <person name="Suttle C.A."/>
        </authorList>
    </citation>
    <scope>NUCLEOTIDE SEQUENCE</scope>
    <source>
        <strain evidence="1">Anoxic2_5</strain>
    </source>
</reference>
<name>A0A0F7L3K1_9VIRU</name>
<organism evidence="1">
    <name type="scientific">uncultured marine virus</name>
    <dbReference type="NCBI Taxonomy" id="186617"/>
    <lineage>
        <taxon>Viruses</taxon>
        <taxon>environmental samples</taxon>
    </lineage>
</organism>
<reference evidence="1" key="1">
    <citation type="journal article" date="2015" name="Front. Microbiol.">
        <title>Combining genomic sequencing methods to explore viral diversity and reveal potential virus-host interactions.</title>
        <authorList>
            <person name="Chow C.E."/>
            <person name="Winget D.M."/>
            <person name="White R.A.III."/>
            <person name="Hallam S.J."/>
            <person name="Suttle C.A."/>
        </authorList>
    </citation>
    <scope>NUCLEOTIDE SEQUENCE</scope>
    <source>
        <strain evidence="1">Anoxic2_5</strain>
    </source>
</reference>
<sequence length="58" mass="6585">MLSCAGGRDCPKQVVAKSWGISTNPRRRSSMIHPSPRPMSFPFPFRPCLWYAFLRTGT</sequence>
<protein>
    <submittedName>
        <fullName evidence="1">Uncharacterized protein</fullName>
    </submittedName>
</protein>
<accession>A0A0F7L3K1</accession>
<evidence type="ECO:0000313" key="1">
    <source>
        <dbReference type="EMBL" id="AKH47144.1"/>
    </source>
</evidence>
<dbReference type="EMBL" id="KR029589">
    <property type="protein sequence ID" value="AKH47144.1"/>
    <property type="molecule type" value="Genomic_DNA"/>
</dbReference>
<proteinExistence type="predicted"/>